<accession>A0A1U7V9M6</accession>
<name>A0A1U7V9M6_NICSY</name>
<reference evidence="1" key="1">
    <citation type="journal article" date="2013" name="Genome Biol.">
        <title>Reference genomes and transcriptomes of Nicotiana sylvestris and Nicotiana tomentosiformis.</title>
        <authorList>
            <person name="Sierro N."/>
            <person name="Battey J.N."/>
            <person name="Ouadi S."/>
            <person name="Bovet L."/>
            <person name="Goepfert S."/>
            <person name="Bakaher N."/>
            <person name="Peitsch M.C."/>
            <person name="Ivanov N.V."/>
        </authorList>
    </citation>
    <scope>NUCLEOTIDE SEQUENCE [LARGE SCALE GENOMIC DNA]</scope>
</reference>
<protein>
    <submittedName>
        <fullName evidence="2">Homeobox protein ESX1-like</fullName>
    </submittedName>
</protein>
<reference evidence="2" key="2">
    <citation type="submission" date="2025-08" db="UniProtKB">
        <authorList>
            <consortium name="RefSeq"/>
        </authorList>
    </citation>
    <scope>IDENTIFICATION</scope>
    <source>
        <tissue evidence="2">Leaf</tissue>
    </source>
</reference>
<dbReference type="Proteomes" id="UP000189701">
    <property type="component" value="Unplaced"/>
</dbReference>
<sequence length="100" mass="10139">MSDDVTFFETQSYFTGPVNHLNISEVLLVPSFGDSVSISHSSSSIAPPPTVPIIALPPIAPVSPPSPVPPPSPALPAIAPVPPPSPVPLTIAPVPPPSPV</sequence>
<keyword evidence="1" id="KW-1185">Reference proteome</keyword>
<gene>
    <name evidence="2" type="primary">LOC104215033</name>
</gene>
<dbReference type="AlphaFoldDB" id="A0A1U7V9M6"/>
<organism evidence="1 2">
    <name type="scientific">Nicotiana sylvestris</name>
    <name type="common">Wood tobacco</name>
    <name type="synonym">South American tobacco</name>
    <dbReference type="NCBI Taxonomy" id="4096"/>
    <lineage>
        <taxon>Eukaryota</taxon>
        <taxon>Viridiplantae</taxon>
        <taxon>Streptophyta</taxon>
        <taxon>Embryophyta</taxon>
        <taxon>Tracheophyta</taxon>
        <taxon>Spermatophyta</taxon>
        <taxon>Magnoliopsida</taxon>
        <taxon>eudicotyledons</taxon>
        <taxon>Gunneridae</taxon>
        <taxon>Pentapetalae</taxon>
        <taxon>asterids</taxon>
        <taxon>lamiids</taxon>
        <taxon>Solanales</taxon>
        <taxon>Solanaceae</taxon>
        <taxon>Nicotianoideae</taxon>
        <taxon>Nicotianeae</taxon>
        <taxon>Nicotiana</taxon>
    </lineage>
</organism>
<dbReference type="RefSeq" id="XP_009763073.1">
    <property type="nucleotide sequence ID" value="XM_009764771.1"/>
</dbReference>
<proteinExistence type="predicted"/>
<evidence type="ECO:0000313" key="2">
    <source>
        <dbReference type="RefSeq" id="XP_009763073.1"/>
    </source>
</evidence>
<evidence type="ECO:0000313" key="1">
    <source>
        <dbReference type="Proteomes" id="UP000189701"/>
    </source>
</evidence>